<dbReference type="AlphaFoldDB" id="A0A0C9RUN9"/>
<keyword evidence="4" id="KW-0158">Chromosome</keyword>
<dbReference type="Gene3D" id="3.30.160.60">
    <property type="entry name" value="Classic Zinc Finger"/>
    <property type="match status" value="1"/>
</dbReference>
<feature type="domain" description="ZNF380 coiled-coil" evidence="16">
    <location>
        <begin position="191"/>
        <end position="270"/>
    </location>
</feature>
<dbReference type="InterPro" id="IPR040050">
    <property type="entry name" value="ZNF830-like"/>
</dbReference>
<evidence type="ECO:0000256" key="7">
    <source>
        <dbReference type="ARBA" id="ARBA00022723"/>
    </source>
</evidence>
<feature type="region of interest" description="Disordered" evidence="15">
    <location>
        <begin position="77"/>
        <end position="195"/>
    </location>
</feature>
<evidence type="ECO:0000256" key="1">
    <source>
        <dbReference type="ARBA" id="ARBA00004286"/>
    </source>
</evidence>
<keyword evidence="5" id="KW-0217">Developmental protein</keyword>
<dbReference type="PANTHER" id="PTHR13278:SF0">
    <property type="entry name" value="ZINC FINGER PROTEIN 830"/>
    <property type="match status" value="1"/>
</dbReference>
<dbReference type="GO" id="GO:0003676">
    <property type="term" value="F:nucleic acid binding"/>
    <property type="evidence" value="ECO:0007669"/>
    <property type="project" value="InterPro"/>
</dbReference>
<feature type="region of interest" description="Disordered" evidence="15">
    <location>
        <begin position="272"/>
        <end position="295"/>
    </location>
</feature>
<dbReference type="GO" id="GO:0033260">
    <property type="term" value="P:nuclear DNA replication"/>
    <property type="evidence" value="ECO:0007669"/>
    <property type="project" value="TreeGrafter"/>
</dbReference>
<evidence type="ECO:0000256" key="8">
    <source>
        <dbReference type="ARBA" id="ARBA00022771"/>
    </source>
</evidence>
<dbReference type="SUPFAM" id="SSF57667">
    <property type="entry name" value="beta-beta-alpha zinc fingers"/>
    <property type="match status" value="1"/>
</dbReference>
<dbReference type="GO" id="GO:0005681">
    <property type="term" value="C:spliceosomal complex"/>
    <property type="evidence" value="ECO:0007669"/>
    <property type="project" value="InterPro"/>
</dbReference>
<keyword evidence="6" id="KW-0132">Cell division</keyword>
<feature type="compositionally biased region" description="Polar residues" evidence="15">
    <location>
        <begin position="80"/>
        <end position="91"/>
    </location>
</feature>
<keyword evidence="10" id="KW-0862">Zinc</keyword>
<keyword evidence="8" id="KW-0863">Zinc-finger</keyword>
<reference evidence="17" key="1">
    <citation type="journal article" date="2015" name="PLoS ONE">
        <title>An Insight into the Sialome of the Lone Star Tick, Amblyomma americanum, with a Glimpse on Its Time Dependent Gene Expression.</title>
        <authorList>
            <person name="Karim S."/>
            <person name="Ribeiro J.M."/>
        </authorList>
    </citation>
    <scope>NUCLEOTIDE SEQUENCE</scope>
    <source>
        <tissue evidence="17">Salivary gland</tissue>
    </source>
</reference>
<comment type="subcellular location">
    <subcellularLocation>
        <location evidence="1">Chromosome</location>
    </subcellularLocation>
    <subcellularLocation>
        <location evidence="2">Nucleus speckle</location>
    </subcellularLocation>
</comment>
<feature type="compositionally biased region" description="Basic and acidic residues" evidence="15">
    <location>
        <begin position="95"/>
        <end position="109"/>
    </location>
</feature>
<accession>A0A0C9RUN9</accession>
<evidence type="ECO:0000256" key="5">
    <source>
        <dbReference type="ARBA" id="ARBA00022473"/>
    </source>
</evidence>
<evidence type="ECO:0000256" key="11">
    <source>
        <dbReference type="ARBA" id="ARBA00023054"/>
    </source>
</evidence>
<evidence type="ECO:0000256" key="2">
    <source>
        <dbReference type="ARBA" id="ARBA00004324"/>
    </source>
</evidence>
<organism evidence="17">
    <name type="scientific">Amblyomma americanum</name>
    <name type="common">Lone star tick</name>
    <dbReference type="NCBI Taxonomy" id="6943"/>
    <lineage>
        <taxon>Eukaryota</taxon>
        <taxon>Metazoa</taxon>
        <taxon>Ecdysozoa</taxon>
        <taxon>Arthropoda</taxon>
        <taxon>Chelicerata</taxon>
        <taxon>Arachnida</taxon>
        <taxon>Acari</taxon>
        <taxon>Parasitiformes</taxon>
        <taxon>Ixodida</taxon>
        <taxon>Ixodoidea</taxon>
        <taxon>Ixodidae</taxon>
        <taxon>Amblyomminae</taxon>
        <taxon>Amblyomma</taxon>
    </lineage>
</organism>
<evidence type="ECO:0000256" key="9">
    <source>
        <dbReference type="ARBA" id="ARBA00022776"/>
    </source>
</evidence>
<dbReference type="EMBL" id="GBZX01001569">
    <property type="protein sequence ID" value="JAG91171.1"/>
    <property type="molecule type" value="mRNA"/>
</dbReference>
<evidence type="ECO:0000313" key="17">
    <source>
        <dbReference type="EMBL" id="JAG91171.1"/>
    </source>
</evidence>
<keyword evidence="11" id="KW-0175">Coiled coil</keyword>
<evidence type="ECO:0000256" key="10">
    <source>
        <dbReference type="ARBA" id="ARBA00022833"/>
    </source>
</evidence>
<dbReference type="InterPro" id="IPR059039">
    <property type="entry name" value="ZNF380_CC"/>
</dbReference>
<dbReference type="GO" id="GO:0044773">
    <property type="term" value="P:mitotic DNA damage checkpoint signaling"/>
    <property type="evidence" value="ECO:0007669"/>
    <property type="project" value="TreeGrafter"/>
</dbReference>
<evidence type="ECO:0000256" key="12">
    <source>
        <dbReference type="ARBA" id="ARBA00023242"/>
    </source>
</evidence>
<dbReference type="GO" id="GO:0008270">
    <property type="term" value="F:zinc ion binding"/>
    <property type="evidence" value="ECO:0007669"/>
    <property type="project" value="UniProtKB-KW"/>
</dbReference>
<dbReference type="GO" id="GO:0033314">
    <property type="term" value="P:mitotic DNA replication checkpoint signaling"/>
    <property type="evidence" value="ECO:0007669"/>
    <property type="project" value="TreeGrafter"/>
</dbReference>
<protein>
    <recommendedName>
        <fullName evidence="3">Zinc finger protein 830</fullName>
    </recommendedName>
    <alternativeName>
        <fullName evidence="14">Coiled-coil domain-containing protein 16</fullName>
    </alternativeName>
</protein>
<dbReference type="Pfam" id="PF23406">
    <property type="entry name" value="ZNF380_CC"/>
    <property type="match status" value="1"/>
</dbReference>
<evidence type="ECO:0000256" key="13">
    <source>
        <dbReference type="ARBA" id="ARBA00023306"/>
    </source>
</evidence>
<evidence type="ECO:0000256" key="6">
    <source>
        <dbReference type="ARBA" id="ARBA00022618"/>
    </source>
</evidence>
<evidence type="ECO:0000256" key="14">
    <source>
        <dbReference type="ARBA" id="ARBA00030672"/>
    </source>
</evidence>
<dbReference type="PANTHER" id="PTHR13278">
    <property type="entry name" value="ZINC FINGER PROTEIN 830"/>
    <property type="match status" value="1"/>
</dbReference>
<evidence type="ECO:0000256" key="3">
    <source>
        <dbReference type="ARBA" id="ARBA00017358"/>
    </source>
</evidence>
<evidence type="ECO:0000259" key="16">
    <source>
        <dbReference type="Pfam" id="PF23406"/>
    </source>
</evidence>
<keyword evidence="13" id="KW-0131">Cell cycle</keyword>
<dbReference type="InterPro" id="IPR036236">
    <property type="entry name" value="Znf_C2H2_sf"/>
</dbReference>
<keyword evidence="12" id="KW-0539">Nucleus</keyword>
<proteinExistence type="evidence at transcript level"/>
<evidence type="ECO:0000256" key="15">
    <source>
        <dbReference type="SAM" id="MobiDB-lite"/>
    </source>
</evidence>
<name>A0A0C9RUN9_AMBAM</name>
<sequence length="309" mass="35056">MAAPGARRKVIQKDDLKRLMRERKEALSQSSKKITSPYAKYNSLGQLMCSVCMVHVKTETLWATHVLGKAHKQNVEDFKQSTTNRGQSESILSKRRNDASADNQNDKGRSLPGNASPPHKKAKGPLLTEDYSSDEDMDVIEPAQRQNSAESALPKDFFDKTASAQPKAAATDKPLPPKPEVSAKKTPAKAIPEGFFDDPVLDAKARNVEYKDPIEEEWEKFRKEIAEETTVSEAIMAEDIEESKVERDIEEIDEQIQNWQRVEQLQQRKEDLMKKEVTTNDASQESNSDLEEEEYDEFLSWRAKGAWND</sequence>
<keyword evidence="9" id="KW-0498">Mitosis</keyword>
<evidence type="ECO:0000256" key="4">
    <source>
        <dbReference type="ARBA" id="ARBA00022454"/>
    </source>
</evidence>
<keyword evidence="7" id="KW-0479">Metal-binding</keyword>